<dbReference type="CDD" id="cd06170">
    <property type="entry name" value="LuxR_C_like"/>
    <property type="match status" value="1"/>
</dbReference>
<reference evidence="6 7" key="1">
    <citation type="submission" date="2018-03" db="EMBL/GenBank/DDBJ databases">
        <title>Marinobacter brunus sp. nov., a marine bacterium of Gamma-proteobacteria isolated from the surface seawater of the South China Sea.</title>
        <authorList>
            <person name="Cheng H."/>
            <person name="Wu Y.-H."/>
            <person name="Xamxidin M."/>
            <person name="Xu X.-W."/>
        </authorList>
    </citation>
    <scope>NUCLEOTIDE SEQUENCE [LARGE SCALE GENOMIC DNA]</scope>
    <source>
        <strain evidence="6 7">NH169-3</strain>
    </source>
</reference>
<keyword evidence="2" id="KW-0238">DNA-binding</keyword>
<dbReference type="RefSeq" id="WP_106765115.1">
    <property type="nucleotide sequence ID" value="NZ_PXNP01000109.1"/>
</dbReference>
<sequence>MLLTTKLLRPTPDSRAVRRPRLDSLLQPKQAKRLNLVVAPAGYGKTTLVSQWCSGNRAHTAWLSLDGQDNQVHQFWQYVIGAFEHSGLIGLEACKAQLSQLNGDDATPLITALLNRLTDTGEAWCLVLDDYHVIRKPALHRQLSWFIDYLPPEVLVTLTSRTEPPLPLARWRVRQQVQDIHPGLLAFSEDECRAFFQGTMALELSDSDIQTIFRKTEGWVAAMQLAALSGQNQAAASASGSVVRADNPLITDYVLTEVLQQLPADQVGFLLETACCPRLSAELCDAIRQTADSQEQLLHLLSQNLFLVPLDNDNHWFRYHDLFRQALLQRIQVSAPDHAKALELRTIEWFMNHGYVHEGLSLIVYRQDAEMLARALCEHGNNLIHGGYHLPVLSWLDLIPTDRLQWSPRLQMLRVWALFFANRVEGLEPLLTDTEDLLDRQVADSHPEAEGALALQSEISLIRSYLARTRNDDKHAADLTRQVLKDIDQIRIPLKSVTFYGLGLDYFGKGALDDAIEALKSAVHYGKLERKPSTALSSGGLLAWIQYNRGDITVALETTRQVRDWVDEHCTDFRHPLLISCWQNSALCEIYREKNQLTTAGSYLAPLLEHVSKGTEPGQHVVIQYARGHLAFSQGRYEEAIEALEDALATGQRRREHIVFEPPAAAALLARCYLACGHPRKARACLTPALEPAARNPLNREQNLISLARVQIAEDNSKAAINTLSPLRADTQKNAHHRHLVEILLVTAEAYLVDNQEDSADQALDEALERAEEAGFLRLFAEESPRLQARLAERPGLLQSGRWSGELLAMLRAEAAQAEDNTLMEPAQTGRSEAGSSSSLVEPLSQREQEVLSLIHQGLANKDIAERMSVAPATVKAHIRNLYSKLGVGRRTEALARARELKLLDNPA</sequence>
<dbReference type="SUPFAM" id="SSF52540">
    <property type="entry name" value="P-loop containing nucleoside triphosphate hydrolases"/>
    <property type="match status" value="1"/>
</dbReference>
<keyword evidence="1" id="KW-0805">Transcription regulation</keyword>
<dbReference type="PROSITE" id="PS00622">
    <property type="entry name" value="HTH_LUXR_1"/>
    <property type="match status" value="1"/>
</dbReference>
<dbReference type="Pfam" id="PF00196">
    <property type="entry name" value="GerE"/>
    <property type="match status" value="1"/>
</dbReference>
<evidence type="ECO:0000256" key="3">
    <source>
        <dbReference type="ARBA" id="ARBA00023163"/>
    </source>
</evidence>
<dbReference type="GO" id="GO:0006355">
    <property type="term" value="P:regulation of DNA-templated transcription"/>
    <property type="evidence" value="ECO:0007669"/>
    <property type="project" value="InterPro"/>
</dbReference>
<feature type="domain" description="HTH luxR-type" evidence="5">
    <location>
        <begin position="837"/>
        <end position="902"/>
    </location>
</feature>
<dbReference type="SMART" id="SM00028">
    <property type="entry name" value="TPR"/>
    <property type="match status" value="4"/>
</dbReference>
<name>A0A2T1K3S0_9GAMM</name>
<evidence type="ECO:0000313" key="7">
    <source>
        <dbReference type="Proteomes" id="UP000239866"/>
    </source>
</evidence>
<accession>A0A2T1K3S0</accession>
<dbReference type="InterPro" id="IPR041617">
    <property type="entry name" value="TPR_MalT"/>
</dbReference>
<dbReference type="InterPro" id="IPR027417">
    <property type="entry name" value="P-loop_NTPase"/>
</dbReference>
<dbReference type="InterPro" id="IPR016032">
    <property type="entry name" value="Sig_transdc_resp-reg_C-effctor"/>
</dbReference>
<dbReference type="InterPro" id="IPR036388">
    <property type="entry name" value="WH-like_DNA-bd_sf"/>
</dbReference>
<evidence type="ECO:0000256" key="4">
    <source>
        <dbReference type="PROSITE-ProRule" id="PRU00339"/>
    </source>
</evidence>
<evidence type="ECO:0000256" key="1">
    <source>
        <dbReference type="ARBA" id="ARBA00023015"/>
    </source>
</evidence>
<feature type="repeat" description="TPR" evidence="4">
    <location>
        <begin position="621"/>
        <end position="654"/>
    </location>
</feature>
<dbReference type="PROSITE" id="PS50005">
    <property type="entry name" value="TPR"/>
    <property type="match status" value="1"/>
</dbReference>
<protein>
    <submittedName>
        <fullName evidence="6">Helix-turn-helix transcriptional regulator</fullName>
    </submittedName>
</protein>
<proteinExistence type="predicted"/>
<dbReference type="InterPro" id="IPR059106">
    <property type="entry name" value="WHD_MalT"/>
</dbReference>
<dbReference type="Pfam" id="PF17874">
    <property type="entry name" value="TPR_MalT"/>
    <property type="match status" value="1"/>
</dbReference>
<evidence type="ECO:0000313" key="6">
    <source>
        <dbReference type="EMBL" id="PSF04816.1"/>
    </source>
</evidence>
<dbReference type="SMART" id="SM00421">
    <property type="entry name" value="HTH_LUXR"/>
    <property type="match status" value="1"/>
</dbReference>
<dbReference type="SUPFAM" id="SSF46894">
    <property type="entry name" value="C-terminal effector domain of the bipartite response regulators"/>
    <property type="match status" value="1"/>
</dbReference>
<dbReference type="Gene3D" id="1.10.10.10">
    <property type="entry name" value="Winged helix-like DNA-binding domain superfamily/Winged helix DNA-binding domain"/>
    <property type="match status" value="1"/>
</dbReference>
<keyword evidence="4" id="KW-0802">TPR repeat</keyword>
<dbReference type="Pfam" id="PF25873">
    <property type="entry name" value="WHD_MalT"/>
    <property type="match status" value="1"/>
</dbReference>
<dbReference type="EMBL" id="PXNP01000109">
    <property type="protein sequence ID" value="PSF04816.1"/>
    <property type="molecule type" value="Genomic_DNA"/>
</dbReference>
<dbReference type="Gene3D" id="3.40.50.300">
    <property type="entry name" value="P-loop containing nucleotide triphosphate hydrolases"/>
    <property type="match status" value="1"/>
</dbReference>
<keyword evidence="3" id="KW-0804">Transcription</keyword>
<dbReference type="OrthoDB" id="1123107at2"/>
<dbReference type="PANTHER" id="PTHR44688:SF16">
    <property type="entry name" value="DNA-BINDING TRANSCRIPTIONAL ACTIVATOR DEVR_DOSR"/>
    <property type="match status" value="1"/>
</dbReference>
<dbReference type="PRINTS" id="PR00038">
    <property type="entry name" value="HTHLUXR"/>
</dbReference>
<dbReference type="SUPFAM" id="SSF48452">
    <property type="entry name" value="TPR-like"/>
    <property type="match status" value="1"/>
</dbReference>
<dbReference type="InterPro" id="IPR019734">
    <property type="entry name" value="TPR_rpt"/>
</dbReference>
<dbReference type="Proteomes" id="UP000239866">
    <property type="component" value="Unassembled WGS sequence"/>
</dbReference>
<organism evidence="6 7">
    <name type="scientific">Marinobacter fuscus</name>
    <dbReference type="NCBI Taxonomy" id="2109942"/>
    <lineage>
        <taxon>Bacteria</taxon>
        <taxon>Pseudomonadati</taxon>
        <taxon>Pseudomonadota</taxon>
        <taxon>Gammaproteobacteria</taxon>
        <taxon>Pseudomonadales</taxon>
        <taxon>Marinobacteraceae</taxon>
        <taxon>Marinobacter</taxon>
    </lineage>
</organism>
<keyword evidence="7" id="KW-1185">Reference proteome</keyword>
<evidence type="ECO:0000256" key="2">
    <source>
        <dbReference type="ARBA" id="ARBA00023125"/>
    </source>
</evidence>
<dbReference type="PROSITE" id="PS50043">
    <property type="entry name" value="HTH_LUXR_2"/>
    <property type="match status" value="1"/>
</dbReference>
<evidence type="ECO:0000259" key="5">
    <source>
        <dbReference type="PROSITE" id="PS50043"/>
    </source>
</evidence>
<gene>
    <name evidence="6" type="ORF">C7H09_17445</name>
</gene>
<dbReference type="PANTHER" id="PTHR44688">
    <property type="entry name" value="DNA-BINDING TRANSCRIPTIONAL ACTIVATOR DEVR_DOSR"/>
    <property type="match status" value="1"/>
</dbReference>
<dbReference type="InterPro" id="IPR011990">
    <property type="entry name" value="TPR-like_helical_dom_sf"/>
</dbReference>
<comment type="caution">
    <text evidence="6">The sequence shown here is derived from an EMBL/GenBank/DDBJ whole genome shotgun (WGS) entry which is preliminary data.</text>
</comment>
<dbReference type="InterPro" id="IPR000792">
    <property type="entry name" value="Tscrpt_reg_LuxR_C"/>
</dbReference>
<dbReference type="Gene3D" id="1.25.40.10">
    <property type="entry name" value="Tetratricopeptide repeat domain"/>
    <property type="match status" value="1"/>
</dbReference>
<dbReference type="GO" id="GO:0003677">
    <property type="term" value="F:DNA binding"/>
    <property type="evidence" value="ECO:0007669"/>
    <property type="project" value="UniProtKB-KW"/>
</dbReference>
<dbReference type="AlphaFoldDB" id="A0A2T1K3S0"/>